<keyword evidence="1" id="KW-1133">Transmembrane helix</keyword>
<name>A0A819K6R8_9BILA</name>
<evidence type="ECO:0000313" key="2">
    <source>
        <dbReference type="EMBL" id="CAF1309409.1"/>
    </source>
</evidence>
<keyword evidence="1" id="KW-0812">Transmembrane</keyword>
<keyword evidence="1" id="KW-0472">Membrane</keyword>
<comment type="caution">
    <text evidence="3">The sequence shown here is derived from an EMBL/GenBank/DDBJ whole genome shotgun (WGS) entry which is preliminary data.</text>
</comment>
<organism evidence="3 4">
    <name type="scientific">Adineta steineri</name>
    <dbReference type="NCBI Taxonomy" id="433720"/>
    <lineage>
        <taxon>Eukaryota</taxon>
        <taxon>Metazoa</taxon>
        <taxon>Spiralia</taxon>
        <taxon>Gnathifera</taxon>
        <taxon>Rotifera</taxon>
        <taxon>Eurotatoria</taxon>
        <taxon>Bdelloidea</taxon>
        <taxon>Adinetida</taxon>
        <taxon>Adinetidae</taxon>
        <taxon>Adineta</taxon>
    </lineage>
</organism>
<accession>A0A819K6R8</accession>
<evidence type="ECO:0000313" key="3">
    <source>
        <dbReference type="EMBL" id="CAF3943244.1"/>
    </source>
</evidence>
<gene>
    <name evidence="2" type="ORF">IZO911_LOCUS34517</name>
    <name evidence="3" type="ORF">KXQ929_LOCUS25167</name>
</gene>
<evidence type="ECO:0000256" key="1">
    <source>
        <dbReference type="SAM" id="Phobius"/>
    </source>
</evidence>
<feature type="transmembrane region" description="Helical" evidence="1">
    <location>
        <begin position="1012"/>
        <end position="1035"/>
    </location>
</feature>
<proteinExistence type="predicted"/>
<dbReference type="Proteomes" id="UP000663860">
    <property type="component" value="Unassembled WGS sequence"/>
</dbReference>
<feature type="transmembrane region" description="Helical" evidence="1">
    <location>
        <begin position="56"/>
        <end position="74"/>
    </location>
</feature>
<feature type="transmembrane region" description="Helical" evidence="1">
    <location>
        <begin position="684"/>
        <end position="705"/>
    </location>
</feature>
<sequence length="1062" mass="120811">MTITFLCRILVAEIPNPPSSLWQKIRFFLQNFNLFPSIPPSTDQHQLRNQRISTRIFIILLTLSLTVLILYTSLVNSTHTFDINSPTSTQYSQLYSNYPQTLTCTCTNISIDYGKFIQVNYSLHQICTSIFVNHTWIDYLADARGTDVFYDDDFRASGTFMFQALNAFCQLSNQTISNRLTQFYSSQYISASVTSLQVLKSQTQAFVSQFKSSITNDFLLSLLTIRTTTQSNSLFSGQLTNYYLVRENNNDVYSYSVWYGNCNCSSSATCAYESPIYDPSDSVLFTVPGIYAGCYIIEALLQSDLQCFYNETCINQIQSYFPYYLSMNLTTLDVSLLVRFSMSSTIQELIDNLMVEKWNNATIYDGYYNECQPSKCSYSYQGNQTISNRLTQFYSSQYVSASVTSLQVLKSQTQAFVSQFKSSITNDSLLSLLTIRTTTQSNSLLSGLLTNYGLDTPSNSIYVYSYSTRYGNCSCASSAKCAYESPIYDPSDSVLFTVPGIYVGCYIIEALLQSNLECFYNETCINQIQSYFTYYLSMNLTTLDASLLVGFSMNSTIEELVDNLMVEEWNPPIIIYDGYYNECQPSKCSYSYKTKNGLIYIITTVIGLVGGLITVLKLIVPRVVKFMRRKKEPTRPEAVMNISERIQVLKQQLKLSLQNFNIFPSIPPSTDEYQLRNQRISTRIFIILLTLSLTILILYTSLINITKTTDINSPTIIQYTQLYSNYPQTLTCACTQISINYDKFIQVNYTLHQICTSIFVNHTWISYLANARPNDLFTDDFRASGTFMFQALNAFCQLSNQTISNRLTQFYSSQYISASVTSLQVLMSQTQSLVSQFKSSITNDFLLSLLTIRTTTQSNSLFSGQFTNYHLVRESNNYVDSYFVSHANCYCSSSATCAYESPIYDPSDSVLFTVPGIYAGCYIIEALLQSNLQCLYNETCINQIQSYFTYYLSMNLTTLDVSLLVRFSMNSTIEELVDELMVEEWNNATIYDGYYNECQPSKCSYSYETKNGVIYIITTVIGLVGGLITVLKLIVPRAVRLVMFYIRRYTVKHNAVSPSIQT</sequence>
<dbReference type="EMBL" id="CAJNOE010000685">
    <property type="protein sequence ID" value="CAF1309409.1"/>
    <property type="molecule type" value="Genomic_DNA"/>
</dbReference>
<dbReference type="AlphaFoldDB" id="A0A819K6R8"/>
<feature type="transmembrane region" description="Helical" evidence="1">
    <location>
        <begin position="597"/>
        <end position="620"/>
    </location>
</feature>
<protein>
    <submittedName>
        <fullName evidence="3">Uncharacterized protein</fullName>
    </submittedName>
</protein>
<reference evidence="3" key="1">
    <citation type="submission" date="2021-02" db="EMBL/GenBank/DDBJ databases">
        <authorList>
            <person name="Nowell W R."/>
        </authorList>
    </citation>
    <scope>NUCLEOTIDE SEQUENCE</scope>
</reference>
<evidence type="ECO:0000313" key="4">
    <source>
        <dbReference type="Proteomes" id="UP000663868"/>
    </source>
</evidence>
<dbReference type="Proteomes" id="UP000663868">
    <property type="component" value="Unassembled WGS sequence"/>
</dbReference>
<dbReference type="EMBL" id="CAJOBB010002156">
    <property type="protein sequence ID" value="CAF3943244.1"/>
    <property type="molecule type" value="Genomic_DNA"/>
</dbReference>